<gene>
    <name evidence="1" type="ORF">VP01_5656g1</name>
</gene>
<reference evidence="1 2" key="1">
    <citation type="submission" date="2015-08" db="EMBL/GenBank/DDBJ databases">
        <title>Next Generation Sequencing and Analysis of the Genome of Puccinia sorghi L Schw, the Causal Agent of Maize Common Rust.</title>
        <authorList>
            <person name="Rochi L."/>
            <person name="Burguener G."/>
            <person name="Darino M."/>
            <person name="Turjanski A."/>
            <person name="Kreff E."/>
            <person name="Dieguez M.J."/>
            <person name="Sacco F."/>
        </authorList>
    </citation>
    <scope>NUCLEOTIDE SEQUENCE [LARGE SCALE GENOMIC DNA]</scope>
    <source>
        <strain evidence="1 2">RO10H11247</strain>
    </source>
</reference>
<organism evidence="1 2">
    <name type="scientific">Puccinia sorghi</name>
    <dbReference type="NCBI Taxonomy" id="27349"/>
    <lineage>
        <taxon>Eukaryota</taxon>
        <taxon>Fungi</taxon>
        <taxon>Dikarya</taxon>
        <taxon>Basidiomycota</taxon>
        <taxon>Pucciniomycotina</taxon>
        <taxon>Pucciniomycetes</taxon>
        <taxon>Pucciniales</taxon>
        <taxon>Pucciniaceae</taxon>
        <taxon>Puccinia</taxon>
    </lineage>
</organism>
<dbReference type="AlphaFoldDB" id="A0A0L6UIU7"/>
<name>A0A0L6UIU7_9BASI</name>
<accession>A0A0L6UIU7</accession>
<protein>
    <submittedName>
        <fullName evidence="1">Uncharacterized protein</fullName>
    </submittedName>
</protein>
<evidence type="ECO:0000313" key="1">
    <source>
        <dbReference type="EMBL" id="KNZ48459.1"/>
    </source>
</evidence>
<keyword evidence="2" id="KW-1185">Reference proteome</keyword>
<feature type="non-terminal residue" evidence="1">
    <location>
        <position position="1"/>
    </location>
</feature>
<feature type="non-terminal residue" evidence="1">
    <location>
        <position position="228"/>
    </location>
</feature>
<dbReference type="VEuPathDB" id="FungiDB:VP01_5656g1"/>
<sequence length="228" mass="25778">STEVDSKQVNCNLFTKETEEDYTFENEDLSLKPTFERFDLQEVAVDRDGKDVTGNFDFIDLLAPNGKLLLRSVFDPTTKTWPLPKPSRSPNGVESSQFFFSGIVYLAHKLETNKNIGETDTGLQFTRQHAGRRHKIPGLHSERLSIVAIDLMGPSDPATMTVGKYALTVRDIYTTYTVKKTCSTTCIFKVTVHQILCLSEVRILMSKSDAADLLMTTLTRWETQTDRK</sequence>
<proteinExistence type="predicted"/>
<dbReference type="EMBL" id="LAVV01010892">
    <property type="protein sequence ID" value="KNZ48459.1"/>
    <property type="molecule type" value="Genomic_DNA"/>
</dbReference>
<comment type="caution">
    <text evidence="1">The sequence shown here is derived from an EMBL/GenBank/DDBJ whole genome shotgun (WGS) entry which is preliminary data.</text>
</comment>
<dbReference type="OrthoDB" id="413361at2759"/>
<dbReference type="Proteomes" id="UP000037035">
    <property type="component" value="Unassembled WGS sequence"/>
</dbReference>
<evidence type="ECO:0000313" key="2">
    <source>
        <dbReference type="Proteomes" id="UP000037035"/>
    </source>
</evidence>